<dbReference type="GO" id="GO:0004519">
    <property type="term" value="F:endonuclease activity"/>
    <property type="evidence" value="ECO:0007669"/>
    <property type="project" value="UniProtKB-KW"/>
</dbReference>
<name>A0A1Y1S639_9MICR</name>
<feature type="region of interest" description="Disordered" evidence="8">
    <location>
        <begin position="163"/>
        <end position="184"/>
    </location>
</feature>
<evidence type="ECO:0000256" key="1">
    <source>
        <dbReference type="ARBA" id="ARBA00012493"/>
    </source>
</evidence>
<gene>
    <name evidence="11" type="primary">TF29</name>
    <name evidence="11" type="ORF">ECANGB1_1432</name>
</gene>
<dbReference type="PANTHER" id="PTHR37984:SF5">
    <property type="entry name" value="PROTEIN NYNRIN-LIKE"/>
    <property type="match status" value="1"/>
</dbReference>
<keyword evidence="3" id="KW-0548">Nucleotidyltransferase</keyword>
<dbReference type="GO" id="GO:0016787">
    <property type="term" value="F:hydrolase activity"/>
    <property type="evidence" value="ECO:0007669"/>
    <property type="project" value="UniProtKB-KW"/>
</dbReference>
<dbReference type="PROSITE" id="PS50994">
    <property type="entry name" value="INTEGRASE"/>
    <property type="match status" value="1"/>
</dbReference>
<dbReference type="EC" id="2.7.7.49" evidence="1"/>
<dbReference type="InterPro" id="IPR012337">
    <property type="entry name" value="RNaseH-like_sf"/>
</dbReference>
<keyword evidence="5" id="KW-0255">Endonuclease</keyword>
<dbReference type="InterPro" id="IPR043128">
    <property type="entry name" value="Rev_trsase/Diguanyl_cyclase"/>
</dbReference>
<keyword evidence="7" id="KW-0695">RNA-directed DNA polymerase</keyword>
<dbReference type="Gene3D" id="3.30.420.10">
    <property type="entry name" value="Ribonuclease H-like superfamily/Ribonuclease H"/>
    <property type="match status" value="1"/>
</dbReference>
<dbReference type="Gene3D" id="3.10.10.10">
    <property type="entry name" value="HIV Type 1 Reverse Transcriptase, subunit A, domain 1"/>
    <property type="match status" value="1"/>
</dbReference>
<organism evidence="11 12">
    <name type="scientific">Enterospora canceri</name>
    <dbReference type="NCBI Taxonomy" id="1081671"/>
    <lineage>
        <taxon>Eukaryota</taxon>
        <taxon>Fungi</taxon>
        <taxon>Fungi incertae sedis</taxon>
        <taxon>Microsporidia</taxon>
        <taxon>Enterocytozoonidae</taxon>
        <taxon>Enterospora</taxon>
    </lineage>
</organism>
<dbReference type="InterPro" id="IPR050951">
    <property type="entry name" value="Retrovirus_Pol_polyprotein"/>
</dbReference>
<dbReference type="InterPro" id="IPR036397">
    <property type="entry name" value="RNaseH_sf"/>
</dbReference>
<dbReference type="GO" id="GO:0003676">
    <property type="term" value="F:nucleic acid binding"/>
    <property type="evidence" value="ECO:0007669"/>
    <property type="project" value="InterPro"/>
</dbReference>
<dbReference type="Proteomes" id="UP000192639">
    <property type="component" value="Unassembled WGS sequence"/>
</dbReference>
<evidence type="ECO:0000313" key="12">
    <source>
        <dbReference type="Proteomes" id="UP000192639"/>
    </source>
</evidence>
<evidence type="ECO:0000259" key="9">
    <source>
        <dbReference type="PROSITE" id="PS50878"/>
    </source>
</evidence>
<dbReference type="OrthoDB" id="2194544at2759"/>
<dbReference type="CDD" id="cd00303">
    <property type="entry name" value="retropepsin_like"/>
    <property type="match status" value="1"/>
</dbReference>
<evidence type="ECO:0000256" key="4">
    <source>
        <dbReference type="ARBA" id="ARBA00022722"/>
    </source>
</evidence>
<dbReference type="SUPFAM" id="SSF50630">
    <property type="entry name" value="Acid proteases"/>
    <property type="match status" value="1"/>
</dbReference>
<evidence type="ECO:0000313" key="11">
    <source>
        <dbReference type="EMBL" id="ORD93876.1"/>
    </source>
</evidence>
<evidence type="ECO:0000256" key="5">
    <source>
        <dbReference type="ARBA" id="ARBA00022759"/>
    </source>
</evidence>
<evidence type="ECO:0000259" key="10">
    <source>
        <dbReference type="PROSITE" id="PS50994"/>
    </source>
</evidence>
<dbReference type="SUPFAM" id="SSF53098">
    <property type="entry name" value="Ribonuclease H-like"/>
    <property type="match status" value="1"/>
</dbReference>
<dbReference type="InterPro" id="IPR041373">
    <property type="entry name" value="RT_RNaseH"/>
</dbReference>
<accession>A0A1Y1S639</accession>
<feature type="domain" description="Reverse transcriptase" evidence="9">
    <location>
        <begin position="399"/>
        <end position="576"/>
    </location>
</feature>
<keyword evidence="6" id="KW-0378">Hydrolase</keyword>
<evidence type="ECO:0000256" key="2">
    <source>
        <dbReference type="ARBA" id="ARBA00022679"/>
    </source>
</evidence>
<evidence type="ECO:0000256" key="7">
    <source>
        <dbReference type="ARBA" id="ARBA00022918"/>
    </source>
</evidence>
<proteinExistence type="predicted"/>
<dbReference type="Pfam" id="PF00665">
    <property type="entry name" value="rve"/>
    <property type="match status" value="1"/>
</dbReference>
<dbReference type="VEuPathDB" id="MicrosporidiaDB:ECANGB1_1432"/>
<dbReference type="PANTHER" id="PTHR37984">
    <property type="entry name" value="PROTEIN CBG26694"/>
    <property type="match status" value="1"/>
</dbReference>
<protein>
    <recommendedName>
        <fullName evidence="1">RNA-directed DNA polymerase</fullName>
        <ecNumber evidence="1">2.7.7.49</ecNumber>
    </recommendedName>
</protein>
<dbReference type="GO" id="GO:0015074">
    <property type="term" value="P:DNA integration"/>
    <property type="evidence" value="ECO:0007669"/>
    <property type="project" value="InterPro"/>
</dbReference>
<dbReference type="AlphaFoldDB" id="A0A1Y1S639"/>
<dbReference type="GO" id="GO:0005634">
    <property type="term" value="C:nucleus"/>
    <property type="evidence" value="ECO:0007669"/>
    <property type="project" value="UniProtKB-ARBA"/>
</dbReference>
<feature type="compositionally biased region" description="Polar residues" evidence="8">
    <location>
        <begin position="171"/>
        <end position="181"/>
    </location>
</feature>
<keyword evidence="2" id="KW-0808">Transferase</keyword>
<dbReference type="SUPFAM" id="SSF56672">
    <property type="entry name" value="DNA/RNA polymerases"/>
    <property type="match status" value="1"/>
</dbReference>
<dbReference type="InterPro" id="IPR000477">
    <property type="entry name" value="RT_dom"/>
</dbReference>
<dbReference type="Gene3D" id="3.30.70.270">
    <property type="match status" value="2"/>
</dbReference>
<dbReference type="Gene3D" id="1.10.340.70">
    <property type="match status" value="1"/>
</dbReference>
<dbReference type="Pfam" id="PF17917">
    <property type="entry name" value="RT_RNaseH"/>
    <property type="match status" value="1"/>
</dbReference>
<dbReference type="InterPro" id="IPR001584">
    <property type="entry name" value="Integrase_cat-core"/>
</dbReference>
<dbReference type="Pfam" id="PF13650">
    <property type="entry name" value="Asp_protease_2"/>
    <property type="match status" value="1"/>
</dbReference>
<dbReference type="InterPro" id="IPR043502">
    <property type="entry name" value="DNA/RNA_pol_sf"/>
</dbReference>
<evidence type="ECO:0000256" key="6">
    <source>
        <dbReference type="ARBA" id="ARBA00022801"/>
    </source>
</evidence>
<comment type="caution">
    <text evidence="11">The sequence shown here is derived from an EMBL/GenBank/DDBJ whole genome shotgun (WGS) entry which is preliminary data.</text>
</comment>
<feature type="domain" description="Integrase catalytic" evidence="10">
    <location>
        <begin position="899"/>
        <end position="1060"/>
    </location>
</feature>
<evidence type="ECO:0000256" key="8">
    <source>
        <dbReference type="SAM" id="MobiDB-lite"/>
    </source>
</evidence>
<dbReference type="InterPro" id="IPR021109">
    <property type="entry name" value="Peptidase_aspartic_dom_sf"/>
</dbReference>
<dbReference type="GO" id="GO:0003964">
    <property type="term" value="F:RNA-directed DNA polymerase activity"/>
    <property type="evidence" value="ECO:0007669"/>
    <property type="project" value="UniProtKB-KW"/>
</dbReference>
<reference evidence="11 12" key="1">
    <citation type="journal article" date="2017" name="Environ. Microbiol.">
        <title>Decay of the glycolytic pathway and adaptation to intranuclear parasitism within Enterocytozoonidae microsporidia.</title>
        <authorList>
            <person name="Wiredu Boakye D."/>
            <person name="Jaroenlak P."/>
            <person name="Prachumwat A."/>
            <person name="Williams T.A."/>
            <person name="Bateman K.S."/>
            <person name="Itsathitphaisarn O."/>
            <person name="Sritunyalucksana K."/>
            <person name="Paszkiewicz K.H."/>
            <person name="Moore K.A."/>
            <person name="Stentiford G.D."/>
            <person name="Williams B.A."/>
        </authorList>
    </citation>
    <scope>NUCLEOTIDE SEQUENCE [LARGE SCALE GENOMIC DNA]</scope>
    <source>
        <strain evidence="11 12">GB1</strain>
    </source>
</reference>
<sequence length="1159" mass="134178">MKRCFKEDEEAKEELQILVDQRYHHLFARCALFEKCLEKLTELTYNREMFGRLLVALEDLRAAMFPDLHGYREMHDRLIERTDMCINAPRRLGEFEKEDLFVNGLRTWMKEEWIRLGDKGFDAKIGILIALERNRVESWNQESHYTQQRKYCPRHRSYTHGPEECFDRTRTSNSNKGSQAKNAKDNIRMIQEEKIQCQKIGLGGLILEEPIQVVLDTGARLTYIRKEAQEKLKLPIEKVEATVHLANGRTVQINEQTETEMELVGISHTRYKVKALVLPGLTEDLIVGLDFMCNNGMVLDLKKGIISVDGYELLIEEFQDKEASRPENLLVDNLRQVVREPETLEDVVQGFKATNPILGNIDGQEHEIHLTSDKPVHFKPYGLPFKVLGELKQQIKDMLDQGLISRSSSKYGSPSFGVLKKNGAVRMVTDFRALNQITEKEVYPFPNVKDQLQGLHGRKVFSQIDLDKGFYQIRIRKEDRHKTGFVLPFGQYEYNRLPFGMANSPRSFQRAMDGMLRGLDCVRVFVDDVLIASSSLDDHVRDVKLVLERLQGSGAKINFEKSHFGLPQVNYLGMIISEHGIRADSSKIHIARMEEAPKNAKEARRLLWLLNWFRDFVPRMSDKVLPLTKKMKLEKGKFFWDQEDESMRKGIFEEIEKENLLRHVDPSKPFELQVDASKEGISGVLLQEGAIVGIYSHKLQGSELNYTIVEKEFYAIVRSIQHFHKLVWGSKIKLKTDSKNNSYNQPAEGSRMNRWKSILNEYEIELEHIEGIKNSLADYFSREGCEDCLRWSTEQGLFAILFGAPLSTEDKSEGMQFLEQWQIYLSKEGRVIVPRNKGKEVAWEIHERTMHAGETTMWLTISRYLTGKELRERLREVSMECQYCMVYKNRKSNYGFIGRGYYGKDFNDTLASDLVGPFVRKTDKGRMKVWVISFIDLWSRCIKLRALTTINSRTVLEAFESWIKENGKPRRFLSDNGGCYTSKEFKDYLKTNGIQTLALSAYNPRGNGIAERYNQRISLGMRITKDIPLDTAIERITQGLNETANRSTGYSPKEVVHQTSIFNLARKRVTISKQELKERNMKSQGINQKRENDKRVQHHWDVGEVVYVKVGAMPGKMDSRQLGPFRITKVLKESGVLEIENTRKRMWVNQRRVVPLKVG</sequence>
<dbReference type="CDD" id="cd09274">
    <property type="entry name" value="RNase_HI_RT_Ty3"/>
    <property type="match status" value="1"/>
</dbReference>
<keyword evidence="12" id="KW-1185">Reference proteome</keyword>
<dbReference type="PROSITE" id="PS50878">
    <property type="entry name" value="RT_POL"/>
    <property type="match status" value="1"/>
</dbReference>
<evidence type="ECO:0000256" key="3">
    <source>
        <dbReference type="ARBA" id="ARBA00022695"/>
    </source>
</evidence>
<dbReference type="Gene3D" id="2.40.70.10">
    <property type="entry name" value="Acid Proteases"/>
    <property type="match status" value="1"/>
</dbReference>
<keyword evidence="4" id="KW-0540">Nuclease</keyword>
<dbReference type="Pfam" id="PF00078">
    <property type="entry name" value="RVT_1"/>
    <property type="match status" value="1"/>
</dbReference>
<dbReference type="EMBL" id="LWDP01000042">
    <property type="protein sequence ID" value="ORD93876.1"/>
    <property type="molecule type" value="Genomic_DNA"/>
</dbReference>
<dbReference type="CDD" id="cd01647">
    <property type="entry name" value="RT_LTR"/>
    <property type="match status" value="1"/>
</dbReference>